<dbReference type="SUPFAM" id="SSF51703">
    <property type="entry name" value="Cobalamin (vitamin B12)-dependent enzymes"/>
    <property type="match status" value="1"/>
</dbReference>
<accession>A0A1G9V9P1</accession>
<proteinExistence type="predicted"/>
<organism evidence="2 3">
    <name type="scientific">Siphonobacter aquaeclarae</name>
    <dbReference type="NCBI Taxonomy" id="563176"/>
    <lineage>
        <taxon>Bacteria</taxon>
        <taxon>Pseudomonadati</taxon>
        <taxon>Bacteroidota</taxon>
        <taxon>Cytophagia</taxon>
        <taxon>Cytophagales</taxon>
        <taxon>Cytophagaceae</taxon>
        <taxon>Siphonobacter</taxon>
    </lineage>
</organism>
<dbReference type="Pfam" id="PF01642">
    <property type="entry name" value="MM_CoA_mutase"/>
    <property type="match status" value="1"/>
</dbReference>
<dbReference type="Gene3D" id="3.20.20.240">
    <property type="entry name" value="Methylmalonyl-CoA mutase"/>
    <property type="match status" value="2"/>
</dbReference>
<reference evidence="2 3" key="1">
    <citation type="submission" date="2016-10" db="EMBL/GenBank/DDBJ databases">
        <authorList>
            <person name="de Groot N.N."/>
        </authorList>
    </citation>
    <scope>NUCLEOTIDE SEQUENCE [LARGE SCALE GENOMIC DNA]</scope>
    <source>
        <strain evidence="2 3">DSM 21668</strain>
    </source>
</reference>
<gene>
    <name evidence="2" type="ORF">SAMN04488090_4023</name>
</gene>
<evidence type="ECO:0000313" key="3">
    <source>
        <dbReference type="Proteomes" id="UP000198901"/>
    </source>
</evidence>
<name>A0A1G9V9P1_9BACT</name>
<protein>
    <submittedName>
        <fullName evidence="2">Methylmalonyl-CoA mutase</fullName>
    </submittedName>
</protein>
<dbReference type="STRING" id="563176.SAMN04488090_4023"/>
<dbReference type="Proteomes" id="UP000198901">
    <property type="component" value="Unassembled WGS sequence"/>
</dbReference>
<dbReference type="EMBL" id="FNGS01000008">
    <property type="protein sequence ID" value="SDM68894.1"/>
    <property type="molecule type" value="Genomic_DNA"/>
</dbReference>
<dbReference type="PANTHER" id="PTHR48101">
    <property type="entry name" value="METHYLMALONYL-COA MUTASE, MITOCHONDRIAL-RELATED"/>
    <property type="match status" value="1"/>
</dbReference>
<dbReference type="OrthoDB" id="9762378at2"/>
<dbReference type="AlphaFoldDB" id="A0A1G9V9P1"/>
<dbReference type="PANTHER" id="PTHR48101:SF1">
    <property type="entry name" value="METHYLMALONYL-COA MUTASE, LARGE SUBUNIT"/>
    <property type="match status" value="1"/>
</dbReference>
<dbReference type="GO" id="GO:0031419">
    <property type="term" value="F:cobalamin binding"/>
    <property type="evidence" value="ECO:0007669"/>
    <property type="project" value="InterPro"/>
</dbReference>
<evidence type="ECO:0000313" key="2">
    <source>
        <dbReference type="EMBL" id="SDM68894.1"/>
    </source>
</evidence>
<dbReference type="InterPro" id="IPR016176">
    <property type="entry name" value="Cbl-dep_enz_cat"/>
</dbReference>
<dbReference type="InterPro" id="IPR006099">
    <property type="entry name" value="MeMalonylCoA_mutase_a/b_cat"/>
</dbReference>
<keyword evidence="3" id="KW-1185">Reference proteome</keyword>
<feature type="domain" description="Methylmalonyl-CoA mutase alpha/beta chain catalytic" evidence="1">
    <location>
        <begin position="186"/>
        <end position="352"/>
    </location>
</feature>
<sequence>MDSFSAFGSFPPTTRAAWEAQVQRELKGQDADLTWQPDPFLHLAPYYTAEDAQAVPAAAIRAAQRNATGWEYRALIPVSTEEDARLAALAALQEGATALEFVLPSRPVQLTRLLQGLKPSDTPLYFSGAADYLELADALGRLFSFQWKGGFGSLPAGDLSGYEAGLLHKTAGSPGFRTFRFRLETHASPVERLGTFLLDFVRWLDRLTDAGLDAGLLFRKTEIAIDLSPSFYLEIATIRALRYLTSLVADGYGVSERLFIHGVPAAPVPAAGSESFDDLLRAGSESVAGIIGGLDALSVLQSEDVFSRRIGTNISNLLREESHLGRVADPAAGSWFLEKLTWEIARNAWEYFLSGLAGGD</sequence>
<evidence type="ECO:0000259" key="1">
    <source>
        <dbReference type="Pfam" id="PF01642"/>
    </source>
</evidence>
<dbReference type="GO" id="GO:0016866">
    <property type="term" value="F:intramolecular transferase activity"/>
    <property type="evidence" value="ECO:0007669"/>
    <property type="project" value="InterPro"/>
</dbReference>
<dbReference type="RefSeq" id="WP_093207215.1">
    <property type="nucleotide sequence ID" value="NZ_FNGS01000008.1"/>
</dbReference>